<keyword evidence="5 8" id="KW-0521">NADP</keyword>
<proteinExistence type="inferred from homology"/>
<feature type="binding site" evidence="8">
    <location>
        <begin position="45"/>
        <end position="46"/>
    </location>
    <ligand>
        <name>NAD(+)</name>
        <dbReference type="ChEBI" id="CHEBI:57540"/>
    </ligand>
</feature>
<dbReference type="GO" id="GO:0005737">
    <property type="term" value="C:cytoplasm"/>
    <property type="evidence" value="ECO:0007669"/>
    <property type="project" value="UniProtKB-SubCell"/>
</dbReference>
<sequence>MKLAFVSNDSEKSQGIKDYFQTLCHMGRFEGDDTDPDVVISIGGDGTLLSAFHQYQDCINHVKFAAIHTGHLGFYTDWVAGEAEQLAQSLINDDLVNVSYPLLQLKVIQGERSSRRVRQILCLNEATIKQVTATFICEVFIGDELFETFRGDGLCVSTPTGSTGINKSIGGAVVHPSLNALQLTEFASLNNRVFRTLSSPLIVTQDETITFRPISNGHSTEKLVLTYDNLFESAEELKELSFKVADERIHFLGSKHKRFWNRVSYSFIGPVKGSGHEI</sequence>
<feature type="binding site" evidence="8">
    <location>
        <position position="150"/>
    </location>
    <ligand>
        <name>NAD(+)</name>
        <dbReference type="ChEBI" id="CHEBI:57540"/>
    </ligand>
</feature>
<comment type="caution">
    <text evidence="8">Lacks conserved residue(s) required for the propagation of feature annotation.</text>
</comment>
<dbReference type="STRING" id="1121105.GCA_000421665_01079"/>
<evidence type="ECO:0000256" key="1">
    <source>
        <dbReference type="ARBA" id="ARBA00022679"/>
    </source>
</evidence>
<reference evidence="9 10" key="1">
    <citation type="journal article" date="2018" name="Nat. Biotechnol.">
        <title>A standardized bacterial taxonomy based on genome phylogeny substantially revises the tree of life.</title>
        <authorList>
            <person name="Parks D.H."/>
            <person name="Chuvochina M."/>
            <person name="Waite D.W."/>
            <person name="Rinke C."/>
            <person name="Skarshewski A."/>
            <person name="Chaumeil P.A."/>
            <person name="Hugenholtz P."/>
        </authorList>
    </citation>
    <scope>NUCLEOTIDE SEQUENCE [LARGE SCALE GENOMIC DNA]</scope>
    <source>
        <strain evidence="9">UBA11306</strain>
    </source>
</reference>
<accession>A0A3D4S4K9</accession>
<evidence type="ECO:0000256" key="7">
    <source>
        <dbReference type="ARBA" id="ARBA00047925"/>
    </source>
</evidence>
<keyword evidence="6 8" id="KW-0520">NAD</keyword>
<dbReference type="GO" id="GO:0046872">
    <property type="term" value="F:metal ion binding"/>
    <property type="evidence" value="ECO:0007669"/>
    <property type="project" value="UniProtKB-UniRule"/>
</dbReference>
<dbReference type="SUPFAM" id="SSF111331">
    <property type="entry name" value="NAD kinase/diacylglycerol kinase-like"/>
    <property type="match status" value="1"/>
</dbReference>
<feature type="binding site" evidence="8">
    <location>
        <position position="187"/>
    </location>
    <ligand>
        <name>NAD(+)</name>
        <dbReference type="ChEBI" id="CHEBI:57540"/>
    </ligand>
</feature>
<dbReference type="Gene3D" id="3.40.50.10330">
    <property type="entry name" value="Probable inorganic polyphosphate/atp-NAD kinase, domain 1"/>
    <property type="match status" value="1"/>
</dbReference>
<dbReference type="EMBL" id="DQHO01000016">
    <property type="protein sequence ID" value="HCS93518.1"/>
    <property type="molecule type" value="Genomic_DNA"/>
</dbReference>
<evidence type="ECO:0000256" key="3">
    <source>
        <dbReference type="ARBA" id="ARBA00022777"/>
    </source>
</evidence>
<keyword evidence="8" id="KW-0963">Cytoplasm</keyword>
<evidence type="ECO:0000256" key="6">
    <source>
        <dbReference type="ARBA" id="ARBA00023027"/>
    </source>
</evidence>
<dbReference type="PANTHER" id="PTHR20275:SF0">
    <property type="entry name" value="NAD KINASE"/>
    <property type="match status" value="1"/>
</dbReference>
<feature type="binding site" evidence="8">
    <location>
        <position position="152"/>
    </location>
    <ligand>
        <name>NAD(+)</name>
        <dbReference type="ChEBI" id="CHEBI:57540"/>
    </ligand>
</feature>
<dbReference type="EC" id="2.7.1.23" evidence="8"/>
<comment type="subcellular location">
    <subcellularLocation>
        <location evidence="8">Cytoplasm</location>
    </subcellularLocation>
</comment>
<evidence type="ECO:0000313" key="10">
    <source>
        <dbReference type="Proteomes" id="UP000262195"/>
    </source>
</evidence>
<evidence type="ECO:0000313" key="9">
    <source>
        <dbReference type="EMBL" id="HCS93518.1"/>
    </source>
</evidence>
<evidence type="ECO:0000256" key="2">
    <source>
        <dbReference type="ARBA" id="ARBA00022741"/>
    </source>
</evidence>
<dbReference type="Proteomes" id="UP000262195">
    <property type="component" value="Unassembled WGS sequence"/>
</dbReference>
<protein>
    <recommendedName>
        <fullName evidence="8">NAD kinase</fullName>
        <ecNumber evidence="8">2.7.1.23</ecNumber>
    </recommendedName>
    <alternativeName>
        <fullName evidence="8">ATP-dependent NAD kinase</fullName>
    </alternativeName>
</protein>
<name>A0A3D4S4K9_9ENTE</name>
<dbReference type="InterPro" id="IPR016064">
    <property type="entry name" value="NAD/diacylglycerol_kinase_sf"/>
</dbReference>
<comment type="catalytic activity">
    <reaction evidence="7 8">
        <text>NAD(+) + ATP = ADP + NADP(+) + H(+)</text>
        <dbReference type="Rhea" id="RHEA:18629"/>
        <dbReference type="ChEBI" id="CHEBI:15378"/>
        <dbReference type="ChEBI" id="CHEBI:30616"/>
        <dbReference type="ChEBI" id="CHEBI:57540"/>
        <dbReference type="ChEBI" id="CHEBI:58349"/>
        <dbReference type="ChEBI" id="CHEBI:456216"/>
        <dbReference type="EC" id="2.7.1.23"/>
    </reaction>
</comment>
<dbReference type="InterPro" id="IPR017437">
    <property type="entry name" value="ATP-NAD_kinase_PpnK-typ_C"/>
</dbReference>
<feature type="active site" description="Proton acceptor" evidence="8">
    <location>
        <position position="45"/>
    </location>
</feature>
<keyword evidence="1 8" id="KW-0808">Transferase</keyword>
<dbReference type="GO" id="GO:0051287">
    <property type="term" value="F:NAD binding"/>
    <property type="evidence" value="ECO:0007669"/>
    <property type="project" value="UniProtKB-ARBA"/>
</dbReference>
<feature type="binding site" evidence="8">
    <location>
        <begin position="124"/>
        <end position="125"/>
    </location>
    <ligand>
        <name>NAD(+)</name>
        <dbReference type="ChEBI" id="CHEBI:57540"/>
    </ligand>
</feature>
<gene>
    <name evidence="8" type="primary">nadK</name>
    <name evidence="9" type="ORF">DIW15_02270</name>
</gene>
<keyword evidence="4 8" id="KW-0067">ATP-binding</keyword>
<keyword evidence="2 8" id="KW-0547">Nucleotide-binding</keyword>
<evidence type="ECO:0000256" key="8">
    <source>
        <dbReference type="HAMAP-Rule" id="MF_00361"/>
    </source>
</evidence>
<evidence type="ECO:0000256" key="4">
    <source>
        <dbReference type="ARBA" id="ARBA00022840"/>
    </source>
</evidence>
<dbReference type="AlphaFoldDB" id="A0A3D4S4K9"/>
<dbReference type="GO" id="GO:0019674">
    <property type="term" value="P:NAD+ metabolic process"/>
    <property type="evidence" value="ECO:0007669"/>
    <property type="project" value="InterPro"/>
</dbReference>
<dbReference type="Pfam" id="PF01513">
    <property type="entry name" value="NAD_kinase"/>
    <property type="match status" value="1"/>
</dbReference>
<evidence type="ECO:0000256" key="5">
    <source>
        <dbReference type="ARBA" id="ARBA00022857"/>
    </source>
</evidence>
<dbReference type="Pfam" id="PF20143">
    <property type="entry name" value="NAD_kinase_C"/>
    <property type="match status" value="1"/>
</dbReference>
<comment type="caution">
    <text evidence="9">The sequence shown here is derived from an EMBL/GenBank/DDBJ whole genome shotgun (WGS) entry which is preliminary data.</text>
</comment>
<dbReference type="Gene3D" id="2.60.200.30">
    <property type="entry name" value="Probable inorganic polyphosphate/atp-NAD kinase, domain 2"/>
    <property type="match status" value="1"/>
</dbReference>
<comment type="cofactor">
    <cofactor evidence="8">
        <name>a divalent metal cation</name>
        <dbReference type="ChEBI" id="CHEBI:60240"/>
    </cofactor>
</comment>
<dbReference type="InterPro" id="IPR002504">
    <property type="entry name" value="NADK"/>
</dbReference>
<dbReference type="NCBIfam" id="NF003424">
    <property type="entry name" value="PRK04885.1"/>
    <property type="match status" value="1"/>
</dbReference>
<dbReference type="GO" id="GO:0005524">
    <property type="term" value="F:ATP binding"/>
    <property type="evidence" value="ECO:0007669"/>
    <property type="project" value="UniProtKB-KW"/>
</dbReference>
<keyword evidence="3 8" id="KW-0418">Kinase</keyword>
<comment type="function">
    <text evidence="8">Involved in the regulation of the intracellular balance of NAD and NADP, and is a key enzyme in the biosynthesis of NADP. Catalyzes specifically the phosphorylation on 2'-hydroxyl of the adenosine moiety of NAD to yield NADP.</text>
</comment>
<dbReference type="GO" id="GO:0003951">
    <property type="term" value="F:NAD+ kinase activity"/>
    <property type="evidence" value="ECO:0007669"/>
    <property type="project" value="UniProtKB-UniRule"/>
</dbReference>
<dbReference type="GO" id="GO:0006741">
    <property type="term" value="P:NADP+ biosynthetic process"/>
    <property type="evidence" value="ECO:0007669"/>
    <property type="project" value="UniProtKB-UniRule"/>
</dbReference>
<comment type="similarity">
    <text evidence="8">Belongs to the NAD kinase family.</text>
</comment>
<dbReference type="InterPro" id="IPR017438">
    <property type="entry name" value="ATP-NAD_kinase_N"/>
</dbReference>
<dbReference type="HAMAP" id="MF_00361">
    <property type="entry name" value="NAD_kinase"/>
    <property type="match status" value="1"/>
</dbReference>
<dbReference type="PANTHER" id="PTHR20275">
    <property type="entry name" value="NAD KINASE"/>
    <property type="match status" value="1"/>
</dbReference>
<organism evidence="9 10">
    <name type="scientific">Bavariicoccus seileri</name>
    <dbReference type="NCBI Taxonomy" id="549685"/>
    <lineage>
        <taxon>Bacteria</taxon>
        <taxon>Bacillati</taxon>
        <taxon>Bacillota</taxon>
        <taxon>Bacilli</taxon>
        <taxon>Lactobacillales</taxon>
        <taxon>Enterococcaceae</taxon>
        <taxon>Bavariicoccus</taxon>
    </lineage>
</organism>